<dbReference type="InterPro" id="IPR011032">
    <property type="entry name" value="GroES-like_sf"/>
</dbReference>
<dbReference type="GO" id="GO:0008270">
    <property type="term" value="F:zinc ion binding"/>
    <property type="evidence" value="ECO:0007669"/>
    <property type="project" value="InterPro"/>
</dbReference>
<dbReference type="PROSITE" id="PS00059">
    <property type="entry name" value="ADH_ZINC"/>
    <property type="match status" value="1"/>
</dbReference>
<evidence type="ECO:0000256" key="2">
    <source>
        <dbReference type="ARBA" id="ARBA00022723"/>
    </source>
</evidence>
<comment type="cofactor">
    <cofactor evidence="1 7">
        <name>Zn(2+)</name>
        <dbReference type="ChEBI" id="CHEBI:29105"/>
    </cofactor>
</comment>
<proteinExistence type="inferred from homology"/>
<dbReference type="InterPro" id="IPR036291">
    <property type="entry name" value="NAD(P)-bd_dom_sf"/>
</dbReference>
<dbReference type="InterPro" id="IPR020843">
    <property type="entry name" value="ER"/>
</dbReference>
<evidence type="ECO:0000256" key="6">
    <source>
        <dbReference type="ARBA" id="ARBA00048262"/>
    </source>
</evidence>
<reference evidence="9" key="1">
    <citation type="submission" date="2020-11" db="EMBL/GenBank/DDBJ databases">
        <title>Nocardioides sp. CBS4Y-1, whole genome shotgun sequence.</title>
        <authorList>
            <person name="Tuo L."/>
        </authorList>
    </citation>
    <scope>NUCLEOTIDE SEQUENCE</scope>
    <source>
        <strain evidence="9">CBS4Y-1</strain>
    </source>
</reference>
<dbReference type="InterPro" id="IPR013149">
    <property type="entry name" value="ADH-like_C"/>
</dbReference>
<dbReference type="CDD" id="cd05283">
    <property type="entry name" value="CAD1"/>
    <property type="match status" value="1"/>
</dbReference>
<keyword evidence="10" id="KW-1185">Reference proteome</keyword>
<evidence type="ECO:0000313" key="9">
    <source>
        <dbReference type="EMBL" id="MBF4163707.1"/>
    </source>
</evidence>
<feature type="domain" description="Enoyl reductase (ER)" evidence="8">
    <location>
        <begin position="13"/>
        <end position="340"/>
    </location>
</feature>
<dbReference type="Pfam" id="PF00107">
    <property type="entry name" value="ADH_zinc_N"/>
    <property type="match status" value="1"/>
</dbReference>
<dbReference type="EMBL" id="JADIVZ010000014">
    <property type="protein sequence ID" value="MBF4163707.1"/>
    <property type="molecule type" value="Genomic_DNA"/>
</dbReference>
<dbReference type="SUPFAM" id="SSF51735">
    <property type="entry name" value="NAD(P)-binding Rossmann-fold domains"/>
    <property type="match status" value="1"/>
</dbReference>
<evidence type="ECO:0000256" key="3">
    <source>
        <dbReference type="ARBA" id="ARBA00022833"/>
    </source>
</evidence>
<keyword evidence="3 7" id="KW-0862">Zinc</keyword>
<protein>
    <recommendedName>
        <fullName evidence="5">alcohol dehydrogenase (NADP(+))</fullName>
        <ecNumber evidence="5">1.1.1.2</ecNumber>
    </recommendedName>
</protein>
<dbReference type="Proteomes" id="UP000656804">
    <property type="component" value="Unassembled WGS sequence"/>
</dbReference>
<organism evidence="9 10">
    <name type="scientific">Nocardioides acrostichi</name>
    <dbReference type="NCBI Taxonomy" id="2784339"/>
    <lineage>
        <taxon>Bacteria</taxon>
        <taxon>Bacillati</taxon>
        <taxon>Actinomycetota</taxon>
        <taxon>Actinomycetes</taxon>
        <taxon>Propionibacteriales</taxon>
        <taxon>Nocardioidaceae</taxon>
        <taxon>Nocardioides</taxon>
    </lineage>
</organism>
<dbReference type="PANTHER" id="PTHR42683">
    <property type="entry name" value="ALDEHYDE REDUCTASE"/>
    <property type="match status" value="1"/>
</dbReference>
<sequence>MISTTALMAQQPGDALAPTRIERRDLRPDDVAVRVTHCGVCFTDLHALDATDPGAFPVVPGHEFTGEVLEVGSEVTRVAVGDRVAVGNIVDSCGQCPRCLDDEQAWCTQFPTLTYGGVDRHDGQRTLGGYSGAYVVRDEFVYRLPDGLDPAAAAPLMCAGVTMWGPLRSEQVGPGSRVGVVGIGGLGHLGVRLARAMGAEVTAITSSIAKADDALRLGASRVVVSQDDDAMRAAAGSLDVVLDTIGFEHDLEPYVGLLADRGVLYPVGFLGTLSIASMALLIGHKRLSSAGGGGRGSTVRMLEFCAEHGITADVEVLSASRAHEAIERLRAGDVRYRFVLAMQEA</sequence>
<comment type="caution">
    <text evidence="9">The sequence shown here is derived from an EMBL/GenBank/DDBJ whole genome shotgun (WGS) entry which is preliminary data.</text>
</comment>
<accession>A0A930V1K6</accession>
<evidence type="ECO:0000256" key="4">
    <source>
        <dbReference type="ARBA" id="ARBA00023002"/>
    </source>
</evidence>
<dbReference type="GO" id="GO:0008106">
    <property type="term" value="F:alcohol dehydrogenase (NADP+) activity"/>
    <property type="evidence" value="ECO:0007669"/>
    <property type="project" value="UniProtKB-EC"/>
</dbReference>
<keyword evidence="4" id="KW-0560">Oxidoreductase</keyword>
<evidence type="ECO:0000256" key="7">
    <source>
        <dbReference type="RuleBase" id="RU361277"/>
    </source>
</evidence>
<dbReference type="SUPFAM" id="SSF50129">
    <property type="entry name" value="GroES-like"/>
    <property type="match status" value="1"/>
</dbReference>
<dbReference type="EC" id="1.1.1.2" evidence="5"/>
<keyword evidence="2 7" id="KW-0479">Metal-binding</keyword>
<evidence type="ECO:0000256" key="1">
    <source>
        <dbReference type="ARBA" id="ARBA00001947"/>
    </source>
</evidence>
<evidence type="ECO:0000256" key="5">
    <source>
        <dbReference type="ARBA" id="ARBA00024074"/>
    </source>
</evidence>
<dbReference type="InterPro" id="IPR002328">
    <property type="entry name" value="ADH_Zn_CS"/>
</dbReference>
<dbReference type="AlphaFoldDB" id="A0A930V1K6"/>
<dbReference type="InterPro" id="IPR047109">
    <property type="entry name" value="CAD-like"/>
</dbReference>
<dbReference type="Gene3D" id="3.40.50.720">
    <property type="entry name" value="NAD(P)-binding Rossmann-like Domain"/>
    <property type="match status" value="1"/>
</dbReference>
<dbReference type="Pfam" id="PF08240">
    <property type="entry name" value="ADH_N"/>
    <property type="match status" value="1"/>
</dbReference>
<dbReference type="RefSeq" id="WP_194504969.1">
    <property type="nucleotide sequence ID" value="NZ_JADIVZ010000014.1"/>
</dbReference>
<comment type="similarity">
    <text evidence="7">Belongs to the zinc-containing alcohol dehydrogenase family.</text>
</comment>
<evidence type="ECO:0000313" key="10">
    <source>
        <dbReference type="Proteomes" id="UP000656804"/>
    </source>
</evidence>
<evidence type="ECO:0000259" key="8">
    <source>
        <dbReference type="SMART" id="SM00829"/>
    </source>
</evidence>
<comment type="catalytic activity">
    <reaction evidence="6">
        <text>a primary alcohol + NADP(+) = an aldehyde + NADPH + H(+)</text>
        <dbReference type="Rhea" id="RHEA:15937"/>
        <dbReference type="ChEBI" id="CHEBI:15378"/>
        <dbReference type="ChEBI" id="CHEBI:15734"/>
        <dbReference type="ChEBI" id="CHEBI:17478"/>
        <dbReference type="ChEBI" id="CHEBI:57783"/>
        <dbReference type="ChEBI" id="CHEBI:58349"/>
        <dbReference type="EC" id="1.1.1.2"/>
    </reaction>
</comment>
<name>A0A930V1K6_9ACTN</name>
<gene>
    <name evidence="9" type="ORF">ISG29_18675</name>
</gene>
<dbReference type="SMART" id="SM00829">
    <property type="entry name" value="PKS_ER"/>
    <property type="match status" value="1"/>
</dbReference>
<dbReference type="FunFam" id="3.40.50.720:FF:000022">
    <property type="entry name" value="Cinnamyl alcohol dehydrogenase"/>
    <property type="match status" value="1"/>
</dbReference>
<dbReference type="InterPro" id="IPR013154">
    <property type="entry name" value="ADH-like_N"/>
</dbReference>
<dbReference type="Gene3D" id="3.90.180.10">
    <property type="entry name" value="Medium-chain alcohol dehydrogenases, catalytic domain"/>
    <property type="match status" value="1"/>
</dbReference>